<dbReference type="PATRIC" id="fig|378806.16.peg.7674"/>
<dbReference type="InterPro" id="IPR020904">
    <property type="entry name" value="Sc_DH/Rdtase_CS"/>
</dbReference>
<dbReference type="HOGENOM" id="CLU_010194_1_0_7"/>
<evidence type="ECO:0000313" key="5">
    <source>
        <dbReference type="Proteomes" id="UP000032702"/>
    </source>
</evidence>
<dbReference type="InterPro" id="IPR002347">
    <property type="entry name" value="SDR_fam"/>
</dbReference>
<reference evidence="3 5" key="1">
    <citation type="submission" date="2006-04" db="EMBL/GenBank/DDBJ databases">
        <authorList>
            <person name="Nierman W.C."/>
        </authorList>
    </citation>
    <scope>NUCLEOTIDE SEQUENCE [LARGE SCALE GENOMIC DNA]</scope>
    <source>
        <strain evidence="3 5">DW4/3-1</strain>
    </source>
</reference>
<dbReference type="EMBL" id="CP002271">
    <property type="protein sequence ID" value="ADO75604.1"/>
    <property type="molecule type" value="Genomic_DNA"/>
</dbReference>
<reference evidence="2 4" key="2">
    <citation type="journal article" date="2011" name="Mol. Biol. Evol.">
        <title>Comparative genomic analysis of fruiting body formation in Myxococcales.</title>
        <authorList>
            <person name="Huntley S."/>
            <person name="Hamann N."/>
            <person name="Wegener-Feldbrugge S."/>
            <person name="Treuner-Lange A."/>
            <person name="Kube M."/>
            <person name="Reinhardt R."/>
            <person name="Klages S."/>
            <person name="Muller R."/>
            <person name="Ronning C.M."/>
            <person name="Nierman W.C."/>
            <person name="Sogaard-Andersen L."/>
        </authorList>
    </citation>
    <scope>NUCLEOTIDE SEQUENCE [LARGE SCALE GENOMIC DNA]</scope>
    <source>
        <strain evidence="2 4">DW4/3-1</strain>
    </source>
</reference>
<evidence type="ECO:0000313" key="3">
    <source>
        <dbReference type="EMBL" id="EAU68329.1"/>
    </source>
</evidence>
<proteinExistence type="inferred from homology"/>
<dbReference type="PRINTS" id="PR00081">
    <property type="entry name" value="GDHRDH"/>
</dbReference>
<evidence type="ECO:0000313" key="4">
    <source>
        <dbReference type="Proteomes" id="UP000001351"/>
    </source>
</evidence>
<protein>
    <submittedName>
        <fullName evidence="3">Acetoacetyl-CoA reductase</fullName>
    </submittedName>
</protein>
<dbReference type="SUPFAM" id="SSF51735">
    <property type="entry name" value="NAD(P)-binding Rossmann-fold domains"/>
    <property type="match status" value="1"/>
</dbReference>
<dbReference type="Pfam" id="PF13561">
    <property type="entry name" value="adh_short_C2"/>
    <property type="match status" value="1"/>
</dbReference>
<dbReference type="OrthoDB" id="9804774at2"/>
<dbReference type="FunFam" id="3.40.50.720:FF:000084">
    <property type="entry name" value="Short-chain dehydrogenase reductase"/>
    <property type="match status" value="1"/>
</dbReference>
<sequence length="258" mass="26522">MGPPPEAPLAIVTGASRGIGAAIAEVLARNAFRVALVARDGEALSTLEKTLAAAGAQAWPFVCDVSDEAAVAAMLGQVEARLGTPGVLVNNAGLGGPFHRADEVPKEEWDALFGVNVDGLHHLCRWALPRMKARGFGRIINIASLMGLFGGARSSTYAATKHAVVGYSKAVAAEWGAYGITCNAICPGYIDTEMLAKADPQVRTDLLKRIPAGRFGTSGEIAQLVAFLAGPSGGYINGSALVIDGGLSSHVASGLPSF</sequence>
<dbReference type="EMBL" id="AAMD01000018">
    <property type="protein sequence ID" value="EAU68329.1"/>
    <property type="molecule type" value="Genomic_DNA"/>
</dbReference>
<dbReference type="Proteomes" id="UP000032702">
    <property type="component" value="Unassembled WGS sequence"/>
</dbReference>
<comment type="similarity">
    <text evidence="1">Belongs to the short-chain dehydrogenases/reductases (SDR) family.</text>
</comment>
<dbReference type="NCBIfam" id="NF009466">
    <property type="entry name" value="PRK12826.1-2"/>
    <property type="match status" value="1"/>
</dbReference>
<dbReference type="PROSITE" id="PS00061">
    <property type="entry name" value="ADH_SHORT"/>
    <property type="match status" value="1"/>
</dbReference>
<dbReference type="PRINTS" id="PR00080">
    <property type="entry name" value="SDRFAMILY"/>
</dbReference>
<evidence type="ECO:0000256" key="1">
    <source>
        <dbReference type="ARBA" id="ARBA00006484"/>
    </source>
</evidence>
<dbReference type="STRING" id="378806.STAUR_7849"/>
<dbReference type="InterPro" id="IPR050259">
    <property type="entry name" value="SDR"/>
</dbReference>
<dbReference type="PANTHER" id="PTHR42879:SF2">
    <property type="entry name" value="3-OXOACYL-[ACYL-CARRIER-PROTEIN] REDUCTASE FABG"/>
    <property type="match status" value="1"/>
</dbReference>
<dbReference type="RefSeq" id="WP_002612071.1">
    <property type="nucleotide sequence ID" value="NC_014623.1"/>
</dbReference>
<name>Q099F5_STIAD</name>
<accession>Q099F5</accession>
<dbReference type="KEGG" id="sur:STAUR_7849"/>
<gene>
    <name evidence="2" type="ordered locus">STAUR_7849</name>
    <name evidence="3" type="ORF">STIAU_3908</name>
</gene>
<dbReference type="InterPro" id="IPR036291">
    <property type="entry name" value="NAD(P)-bd_dom_sf"/>
</dbReference>
<dbReference type="Gene3D" id="3.40.50.720">
    <property type="entry name" value="NAD(P)-binding Rossmann-like Domain"/>
    <property type="match status" value="1"/>
</dbReference>
<dbReference type="PANTHER" id="PTHR42879">
    <property type="entry name" value="3-OXOACYL-(ACYL-CARRIER-PROTEIN) REDUCTASE"/>
    <property type="match status" value="1"/>
</dbReference>
<evidence type="ECO:0000313" key="2">
    <source>
        <dbReference type="EMBL" id="ADO75604.1"/>
    </source>
</evidence>
<dbReference type="Proteomes" id="UP000001351">
    <property type="component" value="Chromosome"/>
</dbReference>
<dbReference type="GO" id="GO:0032787">
    <property type="term" value="P:monocarboxylic acid metabolic process"/>
    <property type="evidence" value="ECO:0007669"/>
    <property type="project" value="UniProtKB-ARBA"/>
</dbReference>
<organism evidence="3 5">
    <name type="scientific">Stigmatella aurantiaca (strain DW4/3-1)</name>
    <dbReference type="NCBI Taxonomy" id="378806"/>
    <lineage>
        <taxon>Bacteria</taxon>
        <taxon>Pseudomonadati</taxon>
        <taxon>Myxococcota</taxon>
        <taxon>Myxococcia</taxon>
        <taxon>Myxococcales</taxon>
        <taxon>Cystobacterineae</taxon>
        <taxon>Archangiaceae</taxon>
        <taxon>Stigmatella</taxon>
    </lineage>
</organism>
<dbReference type="AlphaFoldDB" id="Q099F5"/>
<keyword evidence="4" id="KW-1185">Reference proteome</keyword>
<dbReference type="eggNOG" id="COG1028">
    <property type="taxonomic scope" value="Bacteria"/>
</dbReference>